<dbReference type="InterPro" id="IPR007076">
    <property type="entry name" value="TfoX_N"/>
</dbReference>
<gene>
    <name evidence="2" type="ORF">EOE48_12120</name>
</gene>
<organism evidence="2 3">
    <name type="scientific">Methylobacterium oryzihabitans</name>
    <dbReference type="NCBI Taxonomy" id="2499852"/>
    <lineage>
        <taxon>Bacteria</taxon>
        <taxon>Pseudomonadati</taxon>
        <taxon>Pseudomonadota</taxon>
        <taxon>Alphaproteobacteria</taxon>
        <taxon>Hyphomicrobiales</taxon>
        <taxon>Methylobacteriaceae</taxon>
        <taxon>Methylobacterium</taxon>
    </lineage>
</organism>
<accession>A0A437P7E0</accession>
<dbReference type="OrthoDB" id="1524907at2"/>
<evidence type="ECO:0000259" key="1">
    <source>
        <dbReference type="Pfam" id="PF04993"/>
    </source>
</evidence>
<dbReference type="SUPFAM" id="SSF159894">
    <property type="entry name" value="YgaC/TfoX-N like"/>
    <property type="match status" value="1"/>
</dbReference>
<comment type="caution">
    <text evidence="2">The sequence shown here is derived from an EMBL/GenBank/DDBJ whole genome shotgun (WGS) entry which is preliminary data.</text>
</comment>
<dbReference type="Proteomes" id="UP000286997">
    <property type="component" value="Unassembled WGS sequence"/>
</dbReference>
<evidence type="ECO:0000313" key="3">
    <source>
        <dbReference type="Proteomes" id="UP000286997"/>
    </source>
</evidence>
<evidence type="ECO:0000313" key="2">
    <source>
        <dbReference type="EMBL" id="RVU18129.1"/>
    </source>
</evidence>
<dbReference type="Pfam" id="PF04993">
    <property type="entry name" value="TfoX_N"/>
    <property type="match status" value="1"/>
</dbReference>
<sequence length="114" mass="12441">MASQQSTVDFILEQAAAAAPSARRMFGEYAVYCEGRTVALVCDDRLYLKPTHAGREKLTSVVEAHPFPGAKPWLLVEGDLWDDGDALAALFRATAAALPPPKPKRPRRRRAPAP</sequence>
<dbReference type="EMBL" id="SACP01000010">
    <property type="protein sequence ID" value="RVU18129.1"/>
    <property type="molecule type" value="Genomic_DNA"/>
</dbReference>
<proteinExistence type="predicted"/>
<dbReference type="AlphaFoldDB" id="A0A437P7E0"/>
<keyword evidence="3" id="KW-1185">Reference proteome</keyword>
<dbReference type="RefSeq" id="WP_127729283.1">
    <property type="nucleotide sequence ID" value="NZ_SACP01000010.1"/>
</dbReference>
<reference evidence="2 3" key="1">
    <citation type="submission" date="2019-01" db="EMBL/GenBank/DDBJ databases">
        <authorList>
            <person name="Chen W.-M."/>
        </authorList>
    </citation>
    <scope>NUCLEOTIDE SEQUENCE [LARGE SCALE GENOMIC DNA]</scope>
    <source>
        <strain evidence="2 3">TER-1</strain>
    </source>
</reference>
<dbReference type="Gene3D" id="3.30.1460.30">
    <property type="entry name" value="YgaC/TfoX-N like chaperone"/>
    <property type="match status" value="1"/>
</dbReference>
<feature type="domain" description="TfoX N-terminal" evidence="1">
    <location>
        <begin position="21"/>
        <end position="97"/>
    </location>
</feature>
<name>A0A437P7E0_9HYPH</name>
<protein>
    <submittedName>
        <fullName evidence="2">TfoX family protein</fullName>
    </submittedName>
</protein>